<dbReference type="AlphaFoldDB" id="I4ENB7"/>
<feature type="region of interest" description="Disordered" evidence="2">
    <location>
        <begin position="226"/>
        <end position="259"/>
    </location>
</feature>
<dbReference type="PANTHER" id="PTHR37293">
    <property type="entry name" value="PHAGE REPLICATION PROTEIN-RELATED"/>
    <property type="match status" value="1"/>
</dbReference>
<comment type="similarity">
    <text evidence="1">Belongs to the DnaB/DnaD family.</text>
</comment>
<comment type="caution">
    <text evidence="4">The sequence shown here is derived from an EMBL/GenBank/DDBJ whole genome shotgun (WGS) entry which is preliminary data.</text>
</comment>
<evidence type="ECO:0000313" key="5">
    <source>
        <dbReference type="Proteomes" id="UP000004221"/>
    </source>
</evidence>
<dbReference type="InterPro" id="IPR006343">
    <property type="entry name" value="DnaB/C_C"/>
</dbReference>
<sequence>MILCGSSALANRETMDEYGAGSGAQPGIAVPAGFFDELLPQLRDLAEIKVLLTLYRLLAEPEWREGLVAEEALCADERLLRGLRLGGASRPPIEDIRRGIDLAVARGVLLRVRVTRGDEVAFWVMFTTPENRARLGRIQRGLAAPPQLAADGPAVTGMEPERPTIFRLYEQNIGLVTPIIADQLIEALELYPREWIDEAIREAVNYNRRQWRYIQRILERWATEGRGNEADRRRERSPGSFDPEKHLRGKYAPVFRRRE</sequence>
<protein>
    <submittedName>
        <fullName evidence="4">Primosome, DnaD subunit</fullName>
    </submittedName>
</protein>
<accession>I4ENB7</accession>
<proteinExistence type="inferred from homology"/>
<evidence type="ECO:0000256" key="2">
    <source>
        <dbReference type="SAM" id="MobiDB-lite"/>
    </source>
</evidence>
<dbReference type="NCBIfam" id="TIGR01446">
    <property type="entry name" value="DnaD_dom"/>
    <property type="match status" value="1"/>
</dbReference>
<feature type="domain" description="DnaB/C C-terminal" evidence="3">
    <location>
        <begin position="166"/>
        <end position="225"/>
    </location>
</feature>
<dbReference type="SUPFAM" id="SSF158499">
    <property type="entry name" value="DnaD domain-like"/>
    <property type="match status" value="1"/>
</dbReference>
<gene>
    <name evidence="4" type="ORF">NITHO_840002</name>
</gene>
<dbReference type="InterPro" id="IPR053162">
    <property type="entry name" value="DnaD"/>
</dbReference>
<dbReference type="Pfam" id="PF07261">
    <property type="entry name" value="DnaB_2"/>
    <property type="match status" value="1"/>
</dbReference>
<feature type="compositionally biased region" description="Basic and acidic residues" evidence="2">
    <location>
        <begin position="226"/>
        <end position="246"/>
    </location>
</feature>
<keyword evidence="5" id="KW-1185">Reference proteome</keyword>
<dbReference type="InterPro" id="IPR034829">
    <property type="entry name" value="DnaD-like_sf"/>
</dbReference>
<reference evidence="4 5" key="1">
    <citation type="journal article" date="2012" name="ISME J.">
        <title>Nitrification expanded: discovery, physiology and genomics of a nitrite-oxidizing bacterium from the phylum Chloroflexi.</title>
        <authorList>
            <person name="Sorokin D.Y."/>
            <person name="Lucker S."/>
            <person name="Vejmelkova D."/>
            <person name="Kostrikina N.A."/>
            <person name="Kleerebezem R."/>
            <person name="Rijpstra W.I."/>
            <person name="Damste J.S."/>
            <person name="Le Paslier D."/>
            <person name="Muyzer G."/>
            <person name="Wagner M."/>
            <person name="van Loosdrecht M.C."/>
            <person name="Daims H."/>
        </authorList>
    </citation>
    <scope>NUCLEOTIDE SEQUENCE [LARGE SCALE GENOMIC DNA]</scope>
    <source>
        <strain evidence="5">none</strain>
    </source>
</reference>
<evidence type="ECO:0000256" key="1">
    <source>
        <dbReference type="ARBA" id="ARBA00093462"/>
    </source>
</evidence>
<dbReference type="PANTHER" id="PTHR37293:SF5">
    <property type="entry name" value="DNA REPLICATION PROTEIN"/>
    <property type="match status" value="1"/>
</dbReference>
<dbReference type="Gene3D" id="1.10.10.630">
    <property type="entry name" value="DnaD domain-like"/>
    <property type="match status" value="1"/>
</dbReference>
<evidence type="ECO:0000313" key="4">
    <source>
        <dbReference type="EMBL" id="CCF86180.1"/>
    </source>
</evidence>
<organism evidence="4 5">
    <name type="scientific">Nitrolancea hollandica Lb</name>
    <dbReference type="NCBI Taxonomy" id="1129897"/>
    <lineage>
        <taxon>Bacteria</taxon>
        <taxon>Pseudomonadati</taxon>
        <taxon>Thermomicrobiota</taxon>
        <taxon>Thermomicrobia</taxon>
        <taxon>Sphaerobacterales</taxon>
        <taxon>Sphaerobacterineae</taxon>
        <taxon>Sphaerobacteraceae</taxon>
        <taxon>Nitrolancea</taxon>
    </lineage>
</organism>
<dbReference type="Proteomes" id="UP000004221">
    <property type="component" value="Unassembled WGS sequence"/>
</dbReference>
<name>I4ENB7_9BACT</name>
<evidence type="ECO:0000259" key="3">
    <source>
        <dbReference type="Pfam" id="PF07261"/>
    </source>
</evidence>
<dbReference type="EMBL" id="CAGS01000720">
    <property type="protein sequence ID" value="CCF86180.1"/>
    <property type="molecule type" value="Genomic_DNA"/>
</dbReference>